<evidence type="ECO:0000259" key="2">
    <source>
        <dbReference type="PROSITE" id="PS50097"/>
    </source>
</evidence>
<dbReference type="PANTHER" id="PTHR47843">
    <property type="entry name" value="BTB DOMAIN-CONTAINING PROTEIN-RELATED"/>
    <property type="match status" value="1"/>
</dbReference>
<comment type="caution">
    <text evidence="3">The sequence shown here is derived from an EMBL/GenBank/DDBJ whole genome shotgun (WGS) entry which is preliminary data.</text>
</comment>
<dbReference type="PROSITE" id="PS50097">
    <property type="entry name" value="BTB"/>
    <property type="match status" value="1"/>
</dbReference>
<dbReference type="Proteomes" id="UP001152649">
    <property type="component" value="Unassembled WGS sequence"/>
</dbReference>
<feature type="domain" description="BTB" evidence="2">
    <location>
        <begin position="51"/>
        <end position="117"/>
    </location>
</feature>
<evidence type="ECO:0000313" key="3">
    <source>
        <dbReference type="EMBL" id="CAG8370860.1"/>
    </source>
</evidence>
<proteinExistence type="predicted"/>
<reference evidence="3" key="1">
    <citation type="submission" date="2021-07" db="EMBL/GenBank/DDBJ databases">
        <authorList>
            <person name="Branca A.L. A."/>
        </authorList>
    </citation>
    <scope>NUCLEOTIDE SEQUENCE</scope>
</reference>
<dbReference type="Gene3D" id="3.30.710.10">
    <property type="entry name" value="Potassium Channel Kv1.1, Chain A"/>
    <property type="match status" value="1"/>
</dbReference>
<dbReference type="PANTHER" id="PTHR47843:SF5">
    <property type="entry name" value="BTB_POZ DOMAIN PROTEIN"/>
    <property type="match status" value="1"/>
</dbReference>
<protein>
    <recommendedName>
        <fullName evidence="2">BTB domain-containing protein</fullName>
    </recommendedName>
</protein>
<evidence type="ECO:0000313" key="4">
    <source>
        <dbReference type="Proteomes" id="UP001152649"/>
    </source>
</evidence>
<gene>
    <name evidence="3" type="ORF">PSALAMII_LOCUS4718</name>
</gene>
<dbReference type="AlphaFoldDB" id="A0A9W4NIF7"/>
<sequence length="268" mass="30151">KKPSTQRRILHNHSGPPTFPNEVKDKRIQTTTPGEELLTALSRMRIDPKYSDLTILCLDEVYAVHKCIVCTRSDFFAKACDGGFQEASTDEIILQEEPALVREMIEYFYTLDYLAPSTNVSEDVSANEVVPCQQLEGREDQGNASQPDDAARNPSAAFDSLSFHILMYSLADRMFIEGLKALSNQKAERELIDSLDANSFPGAIFEIYNSTPADDRGLRDMAVRVTMDHLTKLRRGNEEVPVTFENSLLKSVPQFCFDLLVAIMDKDM</sequence>
<keyword evidence="4" id="KW-1185">Reference proteome</keyword>
<dbReference type="Pfam" id="PF00651">
    <property type="entry name" value="BTB"/>
    <property type="match status" value="1"/>
</dbReference>
<feature type="region of interest" description="Disordered" evidence="1">
    <location>
        <begin position="1"/>
        <end position="24"/>
    </location>
</feature>
<dbReference type="OrthoDB" id="1028014at2759"/>
<accession>A0A9W4NIF7</accession>
<dbReference type="EMBL" id="CAJVPG010000194">
    <property type="protein sequence ID" value="CAG8370860.1"/>
    <property type="molecule type" value="Genomic_DNA"/>
</dbReference>
<organism evidence="3 4">
    <name type="scientific">Penicillium salamii</name>
    <dbReference type="NCBI Taxonomy" id="1612424"/>
    <lineage>
        <taxon>Eukaryota</taxon>
        <taxon>Fungi</taxon>
        <taxon>Dikarya</taxon>
        <taxon>Ascomycota</taxon>
        <taxon>Pezizomycotina</taxon>
        <taxon>Eurotiomycetes</taxon>
        <taxon>Eurotiomycetidae</taxon>
        <taxon>Eurotiales</taxon>
        <taxon>Aspergillaceae</taxon>
        <taxon>Penicillium</taxon>
    </lineage>
</organism>
<evidence type="ECO:0000256" key="1">
    <source>
        <dbReference type="SAM" id="MobiDB-lite"/>
    </source>
</evidence>
<name>A0A9W4NIF7_9EURO</name>
<dbReference type="InterPro" id="IPR000210">
    <property type="entry name" value="BTB/POZ_dom"/>
</dbReference>
<dbReference type="SUPFAM" id="SSF54695">
    <property type="entry name" value="POZ domain"/>
    <property type="match status" value="1"/>
</dbReference>
<feature type="compositionally biased region" description="Basic residues" evidence="1">
    <location>
        <begin position="1"/>
        <end position="11"/>
    </location>
</feature>
<dbReference type="CDD" id="cd18186">
    <property type="entry name" value="BTB_POZ_ZBTB_KLHL-like"/>
    <property type="match status" value="1"/>
</dbReference>
<dbReference type="InterPro" id="IPR011333">
    <property type="entry name" value="SKP1/BTB/POZ_sf"/>
</dbReference>
<feature type="non-terminal residue" evidence="3">
    <location>
        <position position="268"/>
    </location>
</feature>